<dbReference type="CDD" id="cd18787">
    <property type="entry name" value="SF2_C_DEAD"/>
    <property type="match status" value="1"/>
</dbReference>
<dbReference type="SUPFAM" id="SSF52540">
    <property type="entry name" value="P-loop containing nucleoside triphosphate hydrolases"/>
    <property type="match status" value="1"/>
</dbReference>
<evidence type="ECO:0000256" key="2">
    <source>
        <dbReference type="ARBA" id="ARBA00022490"/>
    </source>
</evidence>
<dbReference type="GO" id="GO:0003724">
    <property type="term" value="F:RNA helicase activity"/>
    <property type="evidence" value="ECO:0007669"/>
    <property type="project" value="UniProtKB-EC"/>
</dbReference>
<comment type="catalytic activity">
    <reaction evidence="8">
        <text>ATP + H2O = ADP + phosphate + H(+)</text>
        <dbReference type="Rhea" id="RHEA:13065"/>
        <dbReference type="ChEBI" id="CHEBI:15377"/>
        <dbReference type="ChEBI" id="CHEBI:15378"/>
        <dbReference type="ChEBI" id="CHEBI:30616"/>
        <dbReference type="ChEBI" id="CHEBI:43474"/>
        <dbReference type="ChEBI" id="CHEBI:456216"/>
        <dbReference type="EC" id="3.6.4.13"/>
    </reaction>
</comment>
<organism evidence="16 17">
    <name type="scientific">Shewanella bicestrii</name>
    <dbReference type="NCBI Taxonomy" id="2018305"/>
    <lineage>
        <taxon>Bacteria</taxon>
        <taxon>Pseudomonadati</taxon>
        <taxon>Pseudomonadota</taxon>
        <taxon>Gammaproteobacteria</taxon>
        <taxon>Alteromonadales</taxon>
        <taxon>Shewanellaceae</taxon>
        <taxon>Shewanella</taxon>
    </lineage>
</organism>
<dbReference type="PANTHER" id="PTHR47959">
    <property type="entry name" value="ATP-DEPENDENT RNA HELICASE RHLE-RELATED"/>
    <property type="match status" value="1"/>
</dbReference>
<evidence type="ECO:0000256" key="12">
    <source>
        <dbReference type="SAM" id="MobiDB-lite"/>
    </source>
</evidence>
<dbReference type="EMBL" id="CP022358">
    <property type="protein sequence ID" value="ASK69020.1"/>
    <property type="molecule type" value="Genomic_DNA"/>
</dbReference>
<dbReference type="SMART" id="SM00490">
    <property type="entry name" value="HELICc"/>
    <property type="match status" value="1"/>
</dbReference>
<keyword evidence="4 11" id="KW-0378">Hydrolase</keyword>
<gene>
    <name evidence="16" type="ORF">CF168_09115</name>
</gene>
<evidence type="ECO:0000259" key="13">
    <source>
        <dbReference type="PROSITE" id="PS51192"/>
    </source>
</evidence>
<evidence type="ECO:0000256" key="5">
    <source>
        <dbReference type="ARBA" id="ARBA00022806"/>
    </source>
</evidence>
<keyword evidence="2" id="KW-0963">Cytoplasm</keyword>
<feature type="short sequence motif" description="Q motif" evidence="10">
    <location>
        <begin position="1"/>
        <end position="29"/>
    </location>
</feature>
<dbReference type="InterPro" id="IPR014001">
    <property type="entry name" value="Helicase_ATP-bd"/>
</dbReference>
<evidence type="ECO:0000313" key="16">
    <source>
        <dbReference type="EMBL" id="ASK69020.1"/>
    </source>
</evidence>
<keyword evidence="3 11" id="KW-0547">Nucleotide-binding</keyword>
<dbReference type="PROSITE" id="PS51195">
    <property type="entry name" value="Q_MOTIF"/>
    <property type="match status" value="1"/>
</dbReference>
<dbReference type="GO" id="GO:0016787">
    <property type="term" value="F:hydrolase activity"/>
    <property type="evidence" value="ECO:0007669"/>
    <property type="project" value="UniProtKB-KW"/>
</dbReference>
<evidence type="ECO:0000256" key="10">
    <source>
        <dbReference type="PROSITE-ProRule" id="PRU00552"/>
    </source>
</evidence>
<evidence type="ECO:0000256" key="7">
    <source>
        <dbReference type="ARBA" id="ARBA00038437"/>
    </source>
</evidence>
<evidence type="ECO:0000313" key="17">
    <source>
        <dbReference type="Proteomes" id="UP000198367"/>
    </source>
</evidence>
<feature type="domain" description="DEAD-box RNA helicase Q" evidence="15">
    <location>
        <begin position="1"/>
        <end position="29"/>
    </location>
</feature>
<dbReference type="PANTHER" id="PTHR47959:SF11">
    <property type="entry name" value="ATP-DEPENDENT RNA HELICASE DEAD BOX FAMILY"/>
    <property type="match status" value="1"/>
</dbReference>
<evidence type="ECO:0000256" key="4">
    <source>
        <dbReference type="ARBA" id="ARBA00022801"/>
    </source>
</evidence>
<name>A0A220ULY0_9GAMM</name>
<dbReference type="SMART" id="SM00487">
    <property type="entry name" value="DEXDc"/>
    <property type="match status" value="1"/>
</dbReference>
<dbReference type="InterPro" id="IPR011545">
    <property type="entry name" value="DEAD/DEAH_box_helicase_dom"/>
</dbReference>
<feature type="domain" description="Helicase C-terminal" evidence="14">
    <location>
        <begin position="217"/>
        <end position="380"/>
    </location>
</feature>
<feature type="domain" description="Helicase ATP-binding" evidence="13">
    <location>
        <begin position="32"/>
        <end position="206"/>
    </location>
</feature>
<evidence type="ECO:0000259" key="14">
    <source>
        <dbReference type="PROSITE" id="PS51194"/>
    </source>
</evidence>
<keyword evidence="5 11" id="KW-0347">Helicase</keyword>
<dbReference type="InterPro" id="IPR001650">
    <property type="entry name" value="Helicase_C-like"/>
</dbReference>
<proteinExistence type="inferred from homology"/>
<dbReference type="InterPro" id="IPR050079">
    <property type="entry name" value="DEAD_box_RNA_helicase"/>
</dbReference>
<evidence type="ECO:0000256" key="6">
    <source>
        <dbReference type="ARBA" id="ARBA00022840"/>
    </source>
</evidence>
<dbReference type="InterPro" id="IPR027417">
    <property type="entry name" value="P-loop_NTPase"/>
</dbReference>
<feature type="compositionally biased region" description="Polar residues" evidence="12">
    <location>
        <begin position="464"/>
        <end position="482"/>
    </location>
</feature>
<dbReference type="GO" id="GO:0005524">
    <property type="term" value="F:ATP binding"/>
    <property type="evidence" value="ECO:0007669"/>
    <property type="project" value="UniProtKB-KW"/>
</dbReference>
<evidence type="ECO:0000256" key="11">
    <source>
        <dbReference type="RuleBase" id="RU000492"/>
    </source>
</evidence>
<comment type="similarity">
    <text evidence="7 11">Belongs to the DEAD box helicase family.</text>
</comment>
<evidence type="ECO:0000256" key="9">
    <source>
        <dbReference type="ARBA" id="ARBA00074363"/>
    </source>
</evidence>
<evidence type="ECO:0000256" key="3">
    <source>
        <dbReference type="ARBA" id="ARBA00022741"/>
    </source>
</evidence>
<dbReference type="GO" id="GO:0009266">
    <property type="term" value="P:response to temperature stimulus"/>
    <property type="evidence" value="ECO:0007669"/>
    <property type="project" value="UniProtKB-ARBA"/>
</dbReference>
<dbReference type="PROSITE" id="PS51194">
    <property type="entry name" value="HELICASE_CTER"/>
    <property type="match status" value="1"/>
</dbReference>
<evidence type="ECO:0000256" key="1">
    <source>
        <dbReference type="ARBA" id="ARBA00012552"/>
    </source>
</evidence>
<reference evidence="16 17" key="1">
    <citation type="submission" date="2017-07" db="EMBL/GenBank/DDBJ databases">
        <title>Phenotypical and genomic characterization of a clinical isolate of Shewanella bicestrii sp. nov. producing an extended-spectrum beta-lactamase and a new oxacillinase variant.</title>
        <authorList>
            <person name="Jousset A.B."/>
            <person name="Bonnin R.A."/>
            <person name="Girlich D."/>
            <person name="Dabos L."/>
            <person name="Potron A."/>
            <person name="Dortet L."/>
            <person name="Glaser P."/>
            <person name="Naas T."/>
        </authorList>
    </citation>
    <scope>NUCLEOTIDE SEQUENCE [LARGE SCALE GENOMIC DNA]</scope>
    <source>
        <strain evidence="16 17">JAB-1</strain>
    </source>
</reference>
<dbReference type="KEGG" id="sbj:CF168_09115"/>
<protein>
    <recommendedName>
        <fullName evidence="9">DEAD-box ATP-dependent RNA helicase RhpA</fullName>
        <ecNumber evidence="1">3.6.4.13</ecNumber>
    </recommendedName>
</protein>
<dbReference type="FunFam" id="3.40.50.300:FF:000108">
    <property type="entry name" value="ATP-dependent RNA helicase RhlE"/>
    <property type="match status" value="1"/>
</dbReference>
<dbReference type="CDD" id="cd00268">
    <property type="entry name" value="DEADc"/>
    <property type="match status" value="1"/>
</dbReference>
<dbReference type="PROSITE" id="PS51192">
    <property type="entry name" value="HELICASE_ATP_BIND_1"/>
    <property type="match status" value="1"/>
</dbReference>
<evidence type="ECO:0000256" key="8">
    <source>
        <dbReference type="ARBA" id="ARBA00047984"/>
    </source>
</evidence>
<keyword evidence="17" id="KW-1185">Reference proteome</keyword>
<dbReference type="Proteomes" id="UP000198367">
    <property type="component" value="Chromosome"/>
</dbReference>
<dbReference type="AlphaFoldDB" id="A0A220ULY0"/>
<dbReference type="GO" id="GO:0042255">
    <property type="term" value="P:ribosome assembly"/>
    <property type="evidence" value="ECO:0007669"/>
    <property type="project" value="UniProtKB-ARBA"/>
</dbReference>
<feature type="compositionally biased region" description="Low complexity" evidence="12">
    <location>
        <begin position="432"/>
        <end position="443"/>
    </location>
</feature>
<accession>A0A220ULY0</accession>
<sequence length="491" mass="53700">MPFSQLGLHSALVKAVTELGYTNPTPIQTKAIPSILAGKNVLAAAQTGTGKTASFVLPLLHRFADAPKIRPKRVRAIILTPTRELALQVEENINQYAKYLPLTAMAMYGGVDAAPQKKRLIEGVDLLVATPGRLLDMYTQRAIRFDEVSVLVLDEADRMLDMGFIEDINSIIEKLPEQRQNLLFSATLSKQVKALAKSAIPDAIEIEISRKSAASTHIDQWLTTVDKDKKSALLSHLIQENNWSQALIFIQTKHGAAKLVSQLEKRGIVAEAFHSGRSQAVREQLLIDFKAGKVSFLVATGVASRGIDIDALARVINYDLPDEADDYIHRIGRTGRAGNQGEAISFVSKDDFRNLCAIERRLGHVIVRREIAGFEPKKVVPISILDFVPKSASTTERKSHKSADTSAQPRPYSSGKPGTFEATQAKKHRSAKATPAPKAPKTGTDSRSGTHSSAYSDSRLANPVQGNPWQNSIKSQGDSEPQANPWHKSTK</sequence>
<feature type="region of interest" description="Disordered" evidence="12">
    <location>
        <begin position="391"/>
        <end position="491"/>
    </location>
</feature>
<dbReference type="InterPro" id="IPR044742">
    <property type="entry name" value="DEAD/DEAH_RhlB"/>
</dbReference>
<dbReference type="GO" id="GO:0005829">
    <property type="term" value="C:cytosol"/>
    <property type="evidence" value="ECO:0007669"/>
    <property type="project" value="TreeGrafter"/>
</dbReference>
<dbReference type="GO" id="GO:0003676">
    <property type="term" value="F:nucleic acid binding"/>
    <property type="evidence" value="ECO:0007669"/>
    <property type="project" value="InterPro"/>
</dbReference>
<dbReference type="Pfam" id="PF00271">
    <property type="entry name" value="Helicase_C"/>
    <property type="match status" value="1"/>
</dbReference>
<feature type="compositionally biased region" description="Polar residues" evidence="12">
    <location>
        <begin position="445"/>
        <end position="456"/>
    </location>
</feature>
<dbReference type="Pfam" id="PF00270">
    <property type="entry name" value="DEAD"/>
    <property type="match status" value="1"/>
</dbReference>
<dbReference type="EC" id="3.6.4.13" evidence="1"/>
<evidence type="ECO:0000259" key="15">
    <source>
        <dbReference type="PROSITE" id="PS51195"/>
    </source>
</evidence>
<dbReference type="RefSeq" id="WP_089067659.1">
    <property type="nucleotide sequence ID" value="NZ_CP022358.1"/>
</dbReference>
<keyword evidence="6 11" id="KW-0067">ATP-binding</keyword>
<dbReference type="PROSITE" id="PS00039">
    <property type="entry name" value="DEAD_ATP_HELICASE"/>
    <property type="match status" value="1"/>
</dbReference>
<dbReference type="InterPro" id="IPR000629">
    <property type="entry name" value="RNA-helicase_DEAD-box_CS"/>
</dbReference>
<dbReference type="Gene3D" id="3.40.50.300">
    <property type="entry name" value="P-loop containing nucleotide triphosphate hydrolases"/>
    <property type="match status" value="2"/>
</dbReference>
<dbReference type="InterPro" id="IPR014014">
    <property type="entry name" value="RNA_helicase_DEAD_Q_motif"/>
</dbReference>